<evidence type="ECO:0000256" key="1">
    <source>
        <dbReference type="ARBA" id="ARBA00008072"/>
    </source>
</evidence>
<keyword evidence="6" id="KW-1185">Reference proteome</keyword>
<dbReference type="InterPro" id="IPR036291">
    <property type="entry name" value="NAD(P)-bd_dom_sf"/>
</dbReference>
<evidence type="ECO:0000259" key="4">
    <source>
        <dbReference type="Pfam" id="PF08240"/>
    </source>
</evidence>
<dbReference type="AlphaFoldDB" id="A0A9P4WIU0"/>
<dbReference type="Gene3D" id="3.90.180.10">
    <property type="entry name" value="Medium-chain alcohol dehydrogenases, catalytic domain"/>
    <property type="match status" value="1"/>
</dbReference>
<dbReference type="GO" id="GO:0016651">
    <property type="term" value="F:oxidoreductase activity, acting on NAD(P)H"/>
    <property type="evidence" value="ECO:0007669"/>
    <property type="project" value="InterPro"/>
</dbReference>
<dbReference type="CDD" id="cd08249">
    <property type="entry name" value="enoyl_reductase_like"/>
    <property type="match status" value="1"/>
</dbReference>
<evidence type="ECO:0000256" key="2">
    <source>
        <dbReference type="ARBA" id="ARBA00011245"/>
    </source>
</evidence>
<dbReference type="PANTHER" id="PTHR45348">
    <property type="entry name" value="HYPOTHETICAL OXIDOREDUCTASE (EUROFUNG)"/>
    <property type="match status" value="1"/>
</dbReference>
<dbReference type="EMBL" id="SWKV01000075">
    <property type="protein sequence ID" value="KAF3033809.1"/>
    <property type="molecule type" value="Genomic_DNA"/>
</dbReference>
<dbReference type="OrthoDB" id="48317at2759"/>
<proteinExistence type="inferred from homology"/>
<comment type="similarity">
    <text evidence="1">Belongs to the zinc-containing alcohol dehydrogenase family.</text>
</comment>
<reference evidence="5" key="1">
    <citation type="submission" date="2019-04" db="EMBL/GenBank/DDBJ databases">
        <title>Sequencing of skin fungus with MAO and IRED activity.</title>
        <authorList>
            <person name="Marsaioli A.J."/>
            <person name="Bonatto J.M.C."/>
            <person name="Reis Junior O."/>
        </authorList>
    </citation>
    <scope>NUCLEOTIDE SEQUENCE</scope>
    <source>
        <strain evidence="5">28M1</strain>
    </source>
</reference>
<dbReference type="InterPro" id="IPR011032">
    <property type="entry name" value="GroES-like_sf"/>
</dbReference>
<evidence type="ECO:0000313" key="6">
    <source>
        <dbReference type="Proteomes" id="UP000758155"/>
    </source>
</evidence>
<dbReference type="InterPro" id="IPR047122">
    <property type="entry name" value="Trans-enoyl_RdTase-like"/>
</dbReference>
<dbReference type="SUPFAM" id="SSF50129">
    <property type="entry name" value="GroES-like"/>
    <property type="match status" value="1"/>
</dbReference>
<keyword evidence="3" id="KW-0560">Oxidoreductase</keyword>
<feature type="domain" description="Alcohol dehydrogenase-like N-terminal" evidence="4">
    <location>
        <begin position="31"/>
        <end position="112"/>
    </location>
</feature>
<gene>
    <name evidence="5" type="ORF">E8E12_002989</name>
</gene>
<dbReference type="Pfam" id="PF08240">
    <property type="entry name" value="ADH_N"/>
    <property type="match status" value="1"/>
</dbReference>
<organism evidence="5 6">
    <name type="scientific">Didymella heteroderae</name>
    <dbReference type="NCBI Taxonomy" id="1769908"/>
    <lineage>
        <taxon>Eukaryota</taxon>
        <taxon>Fungi</taxon>
        <taxon>Dikarya</taxon>
        <taxon>Ascomycota</taxon>
        <taxon>Pezizomycotina</taxon>
        <taxon>Dothideomycetes</taxon>
        <taxon>Pleosporomycetidae</taxon>
        <taxon>Pleosporales</taxon>
        <taxon>Pleosporineae</taxon>
        <taxon>Didymellaceae</taxon>
        <taxon>Didymella</taxon>
    </lineage>
</organism>
<dbReference type="PANTHER" id="PTHR45348:SF2">
    <property type="entry name" value="ZINC-TYPE ALCOHOL DEHYDROGENASE-LIKE PROTEIN C2E1P3.01"/>
    <property type="match status" value="1"/>
</dbReference>
<evidence type="ECO:0000256" key="3">
    <source>
        <dbReference type="ARBA" id="ARBA00023002"/>
    </source>
</evidence>
<sequence length="360" mass="38172">MGSIPQNKAAYLDKPGSPLVVRDAPFPKAGHEEIVVRNAAIAINPVDWHMTDSGMFIKQWPAVVGCDVAGEVYETGPGVDLFKIGDRVIGHAITLWSGRPQDGAFQLYTVLSVNKAAQPPPSIPYKDGVVLPMALETAMCALFFDRRNPLPDFLPGIFTPVLALPCPSFKDTVKLSAGKTIVIYGGSSSVGSVTTQLAASSGIHVISIVGAKNFALAKESGAAQCIDHKDLILVDRVVEAVRKSSGEFVGTVDAISLPDTINIDLNILEHLGGGHLALAHPHMGEEVVPDNVEVGMVWSGGFNEITDSMWRAYVGAALKFSKIKCLPPPTIVGKGLEYVQEALSLSKAGVSGTKLVIELE</sequence>
<dbReference type="SUPFAM" id="SSF51735">
    <property type="entry name" value="NAD(P)-binding Rossmann-fold domains"/>
    <property type="match status" value="1"/>
</dbReference>
<protein>
    <recommendedName>
        <fullName evidence="4">Alcohol dehydrogenase-like N-terminal domain-containing protein</fullName>
    </recommendedName>
</protein>
<dbReference type="InterPro" id="IPR013154">
    <property type="entry name" value="ADH-like_N"/>
</dbReference>
<evidence type="ECO:0000313" key="5">
    <source>
        <dbReference type="EMBL" id="KAF3033809.1"/>
    </source>
</evidence>
<dbReference type="Gene3D" id="3.40.50.720">
    <property type="entry name" value="NAD(P)-binding Rossmann-like Domain"/>
    <property type="match status" value="1"/>
</dbReference>
<comment type="caution">
    <text evidence="5">The sequence shown here is derived from an EMBL/GenBank/DDBJ whole genome shotgun (WGS) entry which is preliminary data.</text>
</comment>
<name>A0A9P4WIU0_9PLEO</name>
<comment type="subunit">
    <text evidence="2">Monomer.</text>
</comment>
<accession>A0A9P4WIU0</accession>
<dbReference type="Proteomes" id="UP000758155">
    <property type="component" value="Unassembled WGS sequence"/>
</dbReference>